<dbReference type="InterPro" id="IPR043202">
    <property type="entry name" value="Band-7_stomatin-like"/>
</dbReference>
<organism evidence="4 5">
    <name type="scientific">Marinobacter xestospongiae</name>
    <dbReference type="NCBI Taxonomy" id="994319"/>
    <lineage>
        <taxon>Bacteria</taxon>
        <taxon>Pseudomonadati</taxon>
        <taxon>Pseudomonadota</taxon>
        <taxon>Gammaproteobacteria</taxon>
        <taxon>Pseudomonadales</taxon>
        <taxon>Marinobacteraceae</taxon>
        <taxon>Marinobacter</taxon>
    </lineage>
</organism>
<dbReference type="Pfam" id="PF01145">
    <property type="entry name" value="Band_7"/>
    <property type="match status" value="1"/>
</dbReference>
<proteinExistence type="inferred from homology"/>
<gene>
    <name evidence="4" type="ORF">RYS15_06395</name>
</gene>
<dbReference type="PANTHER" id="PTHR10264:SF83">
    <property type="entry name" value="BLL5629 PROTEIN"/>
    <property type="match status" value="1"/>
</dbReference>
<comment type="caution">
    <text evidence="4">The sequence shown here is derived from an EMBL/GenBank/DDBJ whole genome shotgun (WGS) entry which is preliminary data.</text>
</comment>
<protein>
    <submittedName>
        <fullName evidence="4">Slipin family protein</fullName>
    </submittedName>
</protein>
<dbReference type="SUPFAM" id="SSF117892">
    <property type="entry name" value="Band 7/SPFH domain"/>
    <property type="match status" value="1"/>
</dbReference>
<dbReference type="InterPro" id="IPR001107">
    <property type="entry name" value="Band_7"/>
</dbReference>
<evidence type="ECO:0000259" key="3">
    <source>
        <dbReference type="SMART" id="SM00244"/>
    </source>
</evidence>
<reference evidence="4 5" key="1">
    <citation type="submission" date="2023-10" db="EMBL/GenBank/DDBJ databases">
        <title>Characteristics and mechanism of a salt-tolerant marine origin heterotrophic nitrifying- aerobic denitrifying bacteria Marinobacter xestospongiae HN1.</title>
        <authorList>
            <person name="Qi R."/>
        </authorList>
    </citation>
    <scope>NUCLEOTIDE SEQUENCE [LARGE SCALE GENOMIC DNA]</scope>
    <source>
        <strain evidence="4 5">HN1</strain>
    </source>
</reference>
<evidence type="ECO:0000313" key="4">
    <source>
        <dbReference type="EMBL" id="MDV2078305.1"/>
    </source>
</evidence>
<sequence length="388" mass="43572">MWKIVNQVQVANDERVLVFRDRQFQRVLAPGCHRIVSLPNRFSFNVLTVGKGGIRHPLLDVLLKEEAFADEVEVRRMAEDEVGVVYVDGELVQVLEPGERLVTWKGLLEVQIRSFPLVALAPVPEPMLSQLVRAGLDRCGRGSRLVHALVPDGHLGLLFDNGRLVQTLKAGRYGYWAFSRDIKIQLYDLRLQMLEVAGQEILTRDRVSLRINLNAVYQLADVEQAAGRLANVPDYIYKRLQLSLREVVGTRTLDELLADKNLVSEVIFADCHDALAGYGIALERVGVKDIILPGEMKEILNQVVQAQKAAEANLIQRREETAATRSLSNTAKMMDNNPTLLRLKELETLEKVADRIDRISVYGGLDSVMNDLVRLTDKPEQAPTGARR</sequence>
<evidence type="ECO:0000313" key="5">
    <source>
        <dbReference type="Proteomes" id="UP001269819"/>
    </source>
</evidence>
<dbReference type="Proteomes" id="UP001269819">
    <property type="component" value="Unassembled WGS sequence"/>
</dbReference>
<dbReference type="EMBL" id="JAWIIJ010000003">
    <property type="protein sequence ID" value="MDV2078305.1"/>
    <property type="molecule type" value="Genomic_DNA"/>
</dbReference>
<feature type="domain" description="Band 7" evidence="3">
    <location>
        <begin position="145"/>
        <end position="304"/>
    </location>
</feature>
<dbReference type="PANTHER" id="PTHR10264">
    <property type="entry name" value="BAND 7 PROTEIN-RELATED"/>
    <property type="match status" value="1"/>
</dbReference>
<dbReference type="RefSeq" id="WP_316973098.1">
    <property type="nucleotide sequence ID" value="NZ_JAWIIJ010000003.1"/>
</dbReference>
<comment type="subcellular location">
    <subcellularLocation>
        <location evidence="1">Membrane</location>
        <topology evidence="1">Single-pass membrane protein</topology>
    </subcellularLocation>
</comment>
<dbReference type="InterPro" id="IPR036013">
    <property type="entry name" value="Band_7/SPFH_dom_sf"/>
</dbReference>
<name>A0ABU3VVX1_9GAMM</name>
<comment type="similarity">
    <text evidence="2">Belongs to the band 7/mec-2 family.</text>
</comment>
<accession>A0ABU3VVX1</accession>
<evidence type="ECO:0000256" key="2">
    <source>
        <dbReference type="ARBA" id="ARBA00008164"/>
    </source>
</evidence>
<dbReference type="Gene3D" id="3.30.479.30">
    <property type="entry name" value="Band 7 domain"/>
    <property type="match status" value="1"/>
</dbReference>
<dbReference type="CDD" id="cd13438">
    <property type="entry name" value="SPFH_eoslipins_u2"/>
    <property type="match status" value="1"/>
</dbReference>
<keyword evidence="5" id="KW-1185">Reference proteome</keyword>
<dbReference type="Gene3D" id="6.10.250.2090">
    <property type="match status" value="1"/>
</dbReference>
<dbReference type="SMART" id="SM00244">
    <property type="entry name" value="PHB"/>
    <property type="match status" value="1"/>
</dbReference>
<evidence type="ECO:0000256" key="1">
    <source>
        <dbReference type="ARBA" id="ARBA00004167"/>
    </source>
</evidence>